<dbReference type="AlphaFoldDB" id="A0AAV4YDY0"/>
<evidence type="ECO:0000256" key="1">
    <source>
        <dbReference type="SAM" id="MobiDB-lite"/>
    </source>
</evidence>
<name>A0AAV4YDY0_CAEEX</name>
<keyword evidence="3" id="KW-1185">Reference proteome</keyword>
<organism evidence="2 3">
    <name type="scientific">Caerostris extrusa</name>
    <name type="common">Bark spider</name>
    <name type="synonym">Caerostris bankana</name>
    <dbReference type="NCBI Taxonomy" id="172846"/>
    <lineage>
        <taxon>Eukaryota</taxon>
        <taxon>Metazoa</taxon>
        <taxon>Ecdysozoa</taxon>
        <taxon>Arthropoda</taxon>
        <taxon>Chelicerata</taxon>
        <taxon>Arachnida</taxon>
        <taxon>Araneae</taxon>
        <taxon>Araneomorphae</taxon>
        <taxon>Entelegynae</taxon>
        <taxon>Araneoidea</taxon>
        <taxon>Araneidae</taxon>
        <taxon>Caerostris</taxon>
    </lineage>
</organism>
<accession>A0AAV4YDY0</accession>
<feature type="region of interest" description="Disordered" evidence="1">
    <location>
        <begin position="64"/>
        <end position="117"/>
    </location>
</feature>
<evidence type="ECO:0000313" key="3">
    <source>
        <dbReference type="Proteomes" id="UP001054945"/>
    </source>
</evidence>
<gene>
    <name evidence="2" type="ORF">CEXT_37111</name>
</gene>
<feature type="compositionally biased region" description="Polar residues" evidence="1">
    <location>
        <begin position="64"/>
        <end position="93"/>
    </location>
</feature>
<comment type="caution">
    <text evidence="2">The sequence shown here is derived from an EMBL/GenBank/DDBJ whole genome shotgun (WGS) entry which is preliminary data.</text>
</comment>
<reference evidence="2 3" key="1">
    <citation type="submission" date="2021-06" db="EMBL/GenBank/DDBJ databases">
        <title>Caerostris extrusa draft genome.</title>
        <authorList>
            <person name="Kono N."/>
            <person name="Arakawa K."/>
        </authorList>
    </citation>
    <scope>NUCLEOTIDE SEQUENCE [LARGE SCALE GENOMIC DNA]</scope>
</reference>
<feature type="compositionally biased region" description="Polar residues" evidence="1">
    <location>
        <begin position="99"/>
        <end position="117"/>
    </location>
</feature>
<proteinExistence type="predicted"/>
<dbReference type="Proteomes" id="UP001054945">
    <property type="component" value="Unassembled WGS sequence"/>
</dbReference>
<protein>
    <submittedName>
        <fullName evidence="2">Uncharacterized protein</fullName>
    </submittedName>
</protein>
<sequence>MRSSKSMTAHDMLRHSRNYTGWSGKRGGIGRNIDLFLSPTHATNITSSSIIFLLIRHFQTTINSSRRNTPWTRRQNQNTSRKTAPTYYSTARSKVSRSLLENGSSASDTGGLANTCN</sequence>
<dbReference type="EMBL" id="BPLR01001763">
    <property type="protein sequence ID" value="GIZ04601.1"/>
    <property type="molecule type" value="Genomic_DNA"/>
</dbReference>
<evidence type="ECO:0000313" key="2">
    <source>
        <dbReference type="EMBL" id="GIZ04601.1"/>
    </source>
</evidence>